<proteinExistence type="predicted"/>
<evidence type="ECO:0008006" key="3">
    <source>
        <dbReference type="Google" id="ProtNLM"/>
    </source>
</evidence>
<evidence type="ECO:0000313" key="2">
    <source>
        <dbReference type="Proteomes" id="UP000596079"/>
    </source>
</evidence>
<organism evidence="1 2">
    <name type="scientific">Acinetobacter variabilis</name>
    <dbReference type="NCBI Taxonomy" id="70346"/>
    <lineage>
        <taxon>Bacteria</taxon>
        <taxon>Pseudomonadati</taxon>
        <taxon>Pseudomonadota</taxon>
        <taxon>Gammaproteobacteria</taxon>
        <taxon>Moraxellales</taxon>
        <taxon>Moraxellaceae</taxon>
        <taxon>Acinetobacter</taxon>
    </lineage>
</organism>
<sequence>MIHKKRFLLPIVCATLLAGCGEEFSAGVVKGGTGTGGKPPSGVDIVVERVPLTDSYSIWLSKPKTDDCQGVKRTFQFLDPTTLEVIEENQSLEITPSDEVVNQLVLQVRWENQSEQPKTILHPSCHFLVELQELGDKVPVKALNCDLEKITTLEKNKVYVHQQMYQFDHTSKGVLKHSMSTQFLPLEASGQDCEDLSIPYEIQNIEK</sequence>
<protein>
    <recommendedName>
        <fullName evidence="3">Lipoprotein</fullName>
    </recommendedName>
</protein>
<dbReference type="Proteomes" id="UP000596079">
    <property type="component" value="Chromosome"/>
</dbReference>
<dbReference type="PROSITE" id="PS51257">
    <property type="entry name" value="PROKAR_LIPOPROTEIN"/>
    <property type="match status" value="1"/>
</dbReference>
<dbReference type="RefSeq" id="WP_166137887.1">
    <property type="nucleotide sequence ID" value="NZ_CP060811.1"/>
</dbReference>
<reference evidence="1 2" key="1">
    <citation type="submission" date="2020-08" db="EMBL/GenBank/DDBJ databases">
        <title>Emergence of ISAba1-mediated novel tet(X) in Acinetobacter variabilis from a chicken farm.</title>
        <authorList>
            <person name="Peng K."/>
            <person name="Li R."/>
        </authorList>
    </citation>
    <scope>NUCLEOTIDE SEQUENCE [LARGE SCALE GENOMIC DNA]</scope>
    <source>
        <strain evidence="1 2">XM9F202-2</strain>
    </source>
</reference>
<name>A0A7T7WKE8_9GAMM</name>
<evidence type="ECO:0000313" key="1">
    <source>
        <dbReference type="EMBL" id="QQN88771.1"/>
    </source>
</evidence>
<dbReference type="EMBL" id="CP060811">
    <property type="protein sequence ID" value="QQN88771.1"/>
    <property type="molecule type" value="Genomic_DNA"/>
</dbReference>
<accession>A0A7T7WKE8</accession>
<gene>
    <name evidence="1" type="ORF">IAQ69_03555</name>
</gene>
<dbReference type="AlphaFoldDB" id="A0A7T7WKE8"/>